<evidence type="ECO:0000256" key="2">
    <source>
        <dbReference type="ARBA" id="ARBA00009347"/>
    </source>
</evidence>
<dbReference type="SUPFAM" id="SSF47203">
    <property type="entry name" value="Acyl-CoA dehydrogenase C-terminal domain-like"/>
    <property type="match status" value="1"/>
</dbReference>
<comment type="similarity">
    <text evidence="2 6">Belongs to the acyl-CoA dehydrogenase family.</text>
</comment>
<comment type="caution">
    <text evidence="11">The sequence shown here is derived from an EMBL/GenBank/DDBJ whole genome shotgun (WGS) entry which is preliminary data.</text>
</comment>
<gene>
    <name evidence="11" type="ORF">F4557_004349</name>
    <name evidence="10" type="ORF">GCM10009546_36830</name>
</gene>
<evidence type="ECO:0000256" key="3">
    <source>
        <dbReference type="ARBA" id="ARBA00022630"/>
    </source>
</evidence>
<evidence type="ECO:0000259" key="8">
    <source>
        <dbReference type="Pfam" id="PF02770"/>
    </source>
</evidence>
<dbReference type="InterPro" id="IPR037069">
    <property type="entry name" value="AcylCoA_DH/ox_N_sf"/>
</dbReference>
<dbReference type="InterPro" id="IPR046373">
    <property type="entry name" value="Acyl-CoA_Oxase/DH_mid-dom_sf"/>
</dbReference>
<reference evidence="11 12" key="2">
    <citation type="submission" date="2020-08" db="EMBL/GenBank/DDBJ databases">
        <title>Sequencing the genomes of 1000 actinobacteria strains.</title>
        <authorList>
            <person name="Klenk H.-P."/>
        </authorList>
    </citation>
    <scope>NUCLEOTIDE SEQUENCE [LARGE SCALE GENOMIC DNA]</scope>
    <source>
        <strain evidence="11 12">DSM 44772</strain>
    </source>
</reference>
<organism evidence="11 12">
    <name type="scientific">Actinomadura livida</name>
    <dbReference type="NCBI Taxonomy" id="79909"/>
    <lineage>
        <taxon>Bacteria</taxon>
        <taxon>Bacillati</taxon>
        <taxon>Actinomycetota</taxon>
        <taxon>Actinomycetes</taxon>
        <taxon>Streptosporangiales</taxon>
        <taxon>Thermomonosporaceae</taxon>
        <taxon>Actinomadura</taxon>
    </lineage>
</organism>
<evidence type="ECO:0000259" key="7">
    <source>
        <dbReference type="Pfam" id="PF00441"/>
    </source>
</evidence>
<proteinExistence type="inferred from homology"/>
<evidence type="ECO:0000256" key="6">
    <source>
        <dbReference type="RuleBase" id="RU362125"/>
    </source>
</evidence>
<evidence type="ECO:0000313" key="11">
    <source>
        <dbReference type="EMBL" id="MBB4775931.1"/>
    </source>
</evidence>
<dbReference type="InterPro" id="IPR036250">
    <property type="entry name" value="AcylCo_DH-like_C"/>
</dbReference>
<evidence type="ECO:0000313" key="13">
    <source>
        <dbReference type="Proteomes" id="UP001501427"/>
    </source>
</evidence>
<dbReference type="AlphaFoldDB" id="A0A7W7IF29"/>
<keyword evidence="13" id="KW-1185">Reference proteome</keyword>
<comment type="cofactor">
    <cofactor evidence="1 6">
        <name>FAD</name>
        <dbReference type="ChEBI" id="CHEBI:57692"/>
    </cofactor>
</comment>
<evidence type="ECO:0000313" key="10">
    <source>
        <dbReference type="EMBL" id="GAA0570706.1"/>
    </source>
</evidence>
<keyword evidence="4 6" id="KW-0274">FAD</keyword>
<feature type="domain" description="Acyl-CoA oxidase/dehydrogenase middle" evidence="8">
    <location>
        <begin position="123"/>
        <end position="217"/>
    </location>
</feature>
<dbReference type="RefSeq" id="WP_184885522.1">
    <property type="nucleotide sequence ID" value="NZ_BAAAHD010000032.1"/>
</dbReference>
<dbReference type="Proteomes" id="UP001501427">
    <property type="component" value="Unassembled WGS sequence"/>
</dbReference>
<dbReference type="Gene3D" id="1.20.140.10">
    <property type="entry name" value="Butyryl-CoA Dehydrogenase, subunit A, domain 3"/>
    <property type="match status" value="1"/>
</dbReference>
<evidence type="ECO:0000256" key="4">
    <source>
        <dbReference type="ARBA" id="ARBA00022827"/>
    </source>
</evidence>
<dbReference type="Proteomes" id="UP000549343">
    <property type="component" value="Unassembled WGS sequence"/>
</dbReference>
<sequence length="383" mass="43002">MDLRLSGELLSFRDEVRTWLRDNVPERPLAPVTTERGFAEHREWERRLAAAGLAAVHWPVEHGGRGLDALSASVFYDEYVRAGAPDRLGRLGLGLVGPTLMEWGTPRQRELLPAMLTCDDIWCQGFSEPDAGSDLASLRTRGEVGTDSIRINGQKVWTSHFRFATWIFALVRTDPEAPKHRGISYVLIPCDTPGVEFRPIRQMNDDAEFAELFLTDVEVPLENVVGGLGNGWKVAMSTLTHERSSNLNTAAHFHRVLRDAVALIPEARRNDSLVRYEVGRFHEEIEAYRFMTLRTLTEVSKGEKPGPQASMGKVWWSELQTRILEFALSMLASEAEVRSGGLPGATNLFKHYWMSRASHIYAGSNEIQRNIIAERVLGLPRSA</sequence>
<reference evidence="10 13" key="1">
    <citation type="journal article" date="2019" name="Int. J. Syst. Evol. Microbiol.">
        <title>The Global Catalogue of Microorganisms (GCM) 10K type strain sequencing project: providing services to taxonomists for standard genome sequencing and annotation.</title>
        <authorList>
            <consortium name="The Broad Institute Genomics Platform"/>
            <consortium name="The Broad Institute Genome Sequencing Center for Infectious Disease"/>
            <person name="Wu L."/>
            <person name="Ma J."/>
        </authorList>
    </citation>
    <scope>NUCLEOTIDE SEQUENCE [LARGE SCALE GENOMIC DNA]</scope>
    <source>
        <strain evidence="10 13">JCM 10667</strain>
    </source>
</reference>
<dbReference type="InterPro" id="IPR052161">
    <property type="entry name" value="Mycobact_Acyl-CoA_DH"/>
</dbReference>
<name>A0A7W7IF29_9ACTN</name>
<dbReference type="FunFam" id="2.40.110.10:FF:000011">
    <property type="entry name" value="Acyl-CoA dehydrogenase FadE34"/>
    <property type="match status" value="1"/>
</dbReference>
<dbReference type="GO" id="GO:0050660">
    <property type="term" value="F:flavin adenine dinucleotide binding"/>
    <property type="evidence" value="ECO:0007669"/>
    <property type="project" value="InterPro"/>
</dbReference>
<keyword evidence="3 6" id="KW-0285">Flavoprotein</keyword>
<reference evidence="10" key="3">
    <citation type="submission" date="2023-12" db="EMBL/GenBank/DDBJ databases">
        <authorList>
            <person name="Sun Q."/>
            <person name="Inoue M."/>
        </authorList>
    </citation>
    <scope>NUCLEOTIDE SEQUENCE</scope>
    <source>
        <strain evidence="10">JCM 10667</strain>
    </source>
</reference>
<evidence type="ECO:0000256" key="1">
    <source>
        <dbReference type="ARBA" id="ARBA00001974"/>
    </source>
</evidence>
<dbReference type="InterPro" id="IPR009100">
    <property type="entry name" value="AcylCoA_DH/oxidase_NM_dom_sf"/>
</dbReference>
<dbReference type="InterPro" id="IPR013786">
    <property type="entry name" value="AcylCoA_DH/ox_N"/>
</dbReference>
<feature type="domain" description="Acyl-CoA dehydrogenase/oxidase C-terminal" evidence="7">
    <location>
        <begin position="229"/>
        <end position="377"/>
    </location>
</feature>
<dbReference type="InterPro" id="IPR006091">
    <property type="entry name" value="Acyl-CoA_Oxase/DH_mid-dom"/>
</dbReference>
<dbReference type="InterPro" id="IPR009075">
    <property type="entry name" value="AcylCo_DH/oxidase_C"/>
</dbReference>
<protein>
    <submittedName>
        <fullName evidence="10">Acyl-CoA dehydrogenase family protein</fullName>
    </submittedName>
    <submittedName>
        <fullName evidence="11">Alkylation response protein AidB-like acyl-CoA dehydrogenase</fullName>
    </submittedName>
</protein>
<evidence type="ECO:0000313" key="12">
    <source>
        <dbReference type="Proteomes" id="UP000549343"/>
    </source>
</evidence>
<dbReference type="Gene3D" id="2.40.110.10">
    <property type="entry name" value="Butyryl-CoA Dehydrogenase, subunit A, domain 2"/>
    <property type="match status" value="1"/>
</dbReference>
<evidence type="ECO:0000259" key="9">
    <source>
        <dbReference type="Pfam" id="PF02771"/>
    </source>
</evidence>
<feature type="domain" description="Acyl-CoA dehydrogenase/oxidase N-terminal" evidence="9">
    <location>
        <begin position="9"/>
        <end position="117"/>
    </location>
</feature>
<dbReference type="PANTHER" id="PTHR43292">
    <property type="entry name" value="ACYL-COA DEHYDROGENASE"/>
    <property type="match status" value="1"/>
</dbReference>
<evidence type="ECO:0000256" key="5">
    <source>
        <dbReference type="ARBA" id="ARBA00023002"/>
    </source>
</evidence>
<keyword evidence="5 6" id="KW-0560">Oxidoreductase</keyword>
<dbReference type="Pfam" id="PF00441">
    <property type="entry name" value="Acyl-CoA_dh_1"/>
    <property type="match status" value="1"/>
</dbReference>
<dbReference type="PANTHER" id="PTHR43292:SF3">
    <property type="entry name" value="ACYL-COA DEHYDROGENASE FADE29"/>
    <property type="match status" value="1"/>
</dbReference>
<dbReference type="GO" id="GO:0016627">
    <property type="term" value="F:oxidoreductase activity, acting on the CH-CH group of donors"/>
    <property type="evidence" value="ECO:0007669"/>
    <property type="project" value="InterPro"/>
</dbReference>
<dbReference type="Pfam" id="PF02770">
    <property type="entry name" value="Acyl-CoA_dh_M"/>
    <property type="match status" value="1"/>
</dbReference>
<accession>A0A7W7IF29</accession>
<dbReference type="EMBL" id="JACHMV010000001">
    <property type="protein sequence ID" value="MBB4775931.1"/>
    <property type="molecule type" value="Genomic_DNA"/>
</dbReference>
<dbReference type="Gene3D" id="1.10.540.10">
    <property type="entry name" value="Acyl-CoA dehydrogenase/oxidase, N-terminal domain"/>
    <property type="match status" value="1"/>
</dbReference>
<dbReference type="SUPFAM" id="SSF56645">
    <property type="entry name" value="Acyl-CoA dehydrogenase NM domain-like"/>
    <property type="match status" value="1"/>
</dbReference>
<dbReference type="GO" id="GO:0005886">
    <property type="term" value="C:plasma membrane"/>
    <property type="evidence" value="ECO:0007669"/>
    <property type="project" value="TreeGrafter"/>
</dbReference>
<dbReference type="Pfam" id="PF02771">
    <property type="entry name" value="Acyl-CoA_dh_N"/>
    <property type="match status" value="1"/>
</dbReference>
<dbReference type="EMBL" id="BAAAHD010000032">
    <property type="protein sequence ID" value="GAA0570706.1"/>
    <property type="molecule type" value="Genomic_DNA"/>
</dbReference>